<dbReference type="PROSITE" id="PS50928">
    <property type="entry name" value="ABC_TM1"/>
    <property type="match status" value="1"/>
</dbReference>
<evidence type="ECO:0000256" key="4">
    <source>
        <dbReference type="ARBA" id="ARBA00022741"/>
    </source>
</evidence>
<feature type="transmembrane region" description="Helical" evidence="8">
    <location>
        <begin position="79"/>
        <end position="104"/>
    </location>
</feature>
<reference evidence="11 12" key="1">
    <citation type="submission" date="2019-11" db="EMBL/GenBank/DDBJ databases">
        <title>Comparison of genomes from free-living endosymbiotic cyanobacteria isolated from Azolla.</title>
        <authorList>
            <person name="Thiel T."/>
            <person name="Pratte B."/>
        </authorList>
    </citation>
    <scope>NUCLEOTIDE SEQUENCE [LARGE SCALE GENOMIC DNA]</scope>
    <source>
        <strain evidence="11 12">N2B</strain>
    </source>
</reference>
<keyword evidence="3 8" id="KW-0812">Transmembrane</keyword>
<keyword evidence="6 8" id="KW-1133">Transmembrane helix</keyword>
<dbReference type="SUPFAM" id="SSF161098">
    <property type="entry name" value="MetI-like"/>
    <property type="match status" value="1"/>
</dbReference>
<dbReference type="Gene3D" id="1.10.3720.10">
    <property type="entry name" value="MetI-like"/>
    <property type="match status" value="1"/>
</dbReference>
<dbReference type="Proteomes" id="UP000570851">
    <property type="component" value="Unassembled WGS sequence"/>
</dbReference>
<evidence type="ECO:0000256" key="7">
    <source>
        <dbReference type="ARBA" id="ARBA00023136"/>
    </source>
</evidence>
<organism evidence="11 12">
    <name type="scientific">Trichormus variabilis N2B</name>
    <dbReference type="NCBI Taxonomy" id="2681315"/>
    <lineage>
        <taxon>Bacteria</taxon>
        <taxon>Bacillati</taxon>
        <taxon>Cyanobacteriota</taxon>
        <taxon>Cyanophyceae</taxon>
        <taxon>Nostocales</taxon>
        <taxon>Nostocaceae</taxon>
        <taxon>Trichormus</taxon>
    </lineage>
</organism>
<dbReference type="InterPro" id="IPR000515">
    <property type="entry name" value="MetI-like"/>
</dbReference>
<comment type="subcellular location">
    <subcellularLocation>
        <location evidence="8">Cell membrane</location>
        <topology evidence="8">Multi-pass membrane protein</topology>
    </subcellularLocation>
    <subcellularLocation>
        <location evidence="1">Membrane</location>
        <topology evidence="1">Multi-pass membrane protein</topology>
    </subcellularLocation>
</comment>
<accession>A0ABR6SAJ9</accession>
<gene>
    <name evidence="11" type="primary">modB</name>
    <name evidence="11" type="ORF">GNE12_15540</name>
</gene>
<keyword evidence="5" id="KW-0067">ATP-binding</keyword>
<dbReference type="SUPFAM" id="SSF52540">
    <property type="entry name" value="P-loop containing nucleoside triphosphate hydrolases"/>
    <property type="match status" value="1"/>
</dbReference>
<dbReference type="CDD" id="cd03297">
    <property type="entry name" value="ABC_ModC_molybdenum_transporter"/>
    <property type="match status" value="1"/>
</dbReference>
<keyword evidence="4" id="KW-0547">Nucleotide-binding</keyword>
<feature type="domain" description="ABC transporter" evidence="9">
    <location>
        <begin position="245"/>
        <end position="480"/>
    </location>
</feature>
<dbReference type="GeneID" id="58722889"/>
<keyword evidence="8" id="KW-0813">Transport</keyword>
<dbReference type="InterPro" id="IPR011867">
    <property type="entry name" value="ModB_ABC"/>
</dbReference>
<dbReference type="RefSeq" id="WP_011317131.1">
    <property type="nucleotide sequence ID" value="NZ_JACKZP010000058.1"/>
</dbReference>
<dbReference type="InterPro" id="IPR017871">
    <property type="entry name" value="ABC_transporter-like_CS"/>
</dbReference>
<evidence type="ECO:0000256" key="6">
    <source>
        <dbReference type="ARBA" id="ARBA00022989"/>
    </source>
</evidence>
<dbReference type="NCBIfam" id="TIGR02141">
    <property type="entry name" value="modB_ABC"/>
    <property type="match status" value="1"/>
</dbReference>
<dbReference type="InterPro" id="IPR003439">
    <property type="entry name" value="ABC_transporter-like_ATP-bd"/>
</dbReference>
<protein>
    <submittedName>
        <fullName evidence="11">Molybdate ABC transporter permease subunit</fullName>
    </submittedName>
</protein>
<name>A0ABR6SAJ9_ANAVA</name>
<dbReference type="Pfam" id="PF00528">
    <property type="entry name" value="BPD_transp_1"/>
    <property type="match status" value="1"/>
</dbReference>
<sequence>MPLDLSPLWISLKTSLLATFITFFLGIAAAYWMLSYRGKGKSLIEGIFVAPLILPPTVVGFLLLLFFGKNGPMGKLMGLFDFSIVFTWYGAAIAATIVSFPLMYKTSLGAFAQIDGNLLRVARTLGASESTIFWRISLPLAFPGIVAATMLSFARALGEFGATLMLAGNIPGQTQTIPMAIYFAVEAGATNEAWFWAIMIMVISLSGILAVNLWQEVREKKGRGGQVKQTKGQGSEVVLLSAPASQVELLVDIEKHLPSFHLKVAFTTDEQPLGLLGGSGAGKSMILRCIAGIETPTRGRIVLNGRVLFDSEQGINLPSRDRRIGFLVQNYALFPHMTVAQNIAFGLPKKLSDNSMRVQVEEQLIAMQLQGLGDRYPHQLSGGQQQRVALARALASQPEALLLDEPFSALDTHLRSQLEQQMMETLTDYQGVSLFVTHNMEEAYRICPNLLVLEDGSPVHYGSKYDIFEHPATVSVAQITGCKNFSSAIVESGQQIEAIDWGCHLKVMEPIPQELSHIGIRAHQITFTNDPNQENTFPCWLVRTNETPHRITLFLKLHSPASSPQDYHLQAEVFKEKWLTIKEKPFPWYVHLDPLRLILMN</sequence>
<dbReference type="SMART" id="SM00382">
    <property type="entry name" value="AAA"/>
    <property type="match status" value="1"/>
</dbReference>
<dbReference type="EMBL" id="JACKZP010000058">
    <property type="protein sequence ID" value="MBC1303324.1"/>
    <property type="molecule type" value="Genomic_DNA"/>
</dbReference>
<evidence type="ECO:0000256" key="5">
    <source>
        <dbReference type="ARBA" id="ARBA00022840"/>
    </source>
</evidence>
<comment type="caution">
    <text evidence="11">The sequence shown here is derived from an EMBL/GenBank/DDBJ whole genome shotgun (WGS) entry which is preliminary data.</text>
</comment>
<dbReference type="PANTHER" id="PTHR43514">
    <property type="entry name" value="ABC TRANSPORTER I FAMILY MEMBER 10"/>
    <property type="match status" value="1"/>
</dbReference>
<evidence type="ECO:0000256" key="1">
    <source>
        <dbReference type="ARBA" id="ARBA00004141"/>
    </source>
</evidence>
<evidence type="ECO:0000259" key="10">
    <source>
        <dbReference type="PROSITE" id="PS50928"/>
    </source>
</evidence>
<evidence type="ECO:0000259" key="9">
    <source>
        <dbReference type="PROSITE" id="PS50893"/>
    </source>
</evidence>
<evidence type="ECO:0000256" key="3">
    <source>
        <dbReference type="ARBA" id="ARBA00022692"/>
    </source>
</evidence>
<keyword evidence="2" id="KW-0500">Molybdenum</keyword>
<feature type="transmembrane region" description="Helical" evidence="8">
    <location>
        <begin position="193"/>
        <end position="214"/>
    </location>
</feature>
<dbReference type="InterPro" id="IPR003593">
    <property type="entry name" value="AAA+_ATPase"/>
</dbReference>
<evidence type="ECO:0000256" key="2">
    <source>
        <dbReference type="ARBA" id="ARBA00022505"/>
    </source>
</evidence>
<dbReference type="CDD" id="cd06261">
    <property type="entry name" value="TM_PBP2"/>
    <property type="match status" value="1"/>
</dbReference>
<dbReference type="InterPro" id="IPR035906">
    <property type="entry name" value="MetI-like_sf"/>
</dbReference>
<keyword evidence="7 8" id="KW-0472">Membrane</keyword>
<evidence type="ECO:0000256" key="8">
    <source>
        <dbReference type="RuleBase" id="RU363032"/>
    </source>
</evidence>
<dbReference type="InterPro" id="IPR050334">
    <property type="entry name" value="Molybdenum_import_ModC"/>
</dbReference>
<dbReference type="PROSITE" id="PS00211">
    <property type="entry name" value="ABC_TRANSPORTER_1"/>
    <property type="match status" value="1"/>
</dbReference>
<feature type="transmembrane region" description="Helical" evidence="8">
    <location>
        <begin position="46"/>
        <end position="67"/>
    </location>
</feature>
<evidence type="ECO:0000313" key="11">
    <source>
        <dbReference type="EMBL" id="MBC1303324.1"/>
    </source>
</evidence>
<evidence type="ECO:0000313" key="12">
    <source>
        <dbReference type="Proteomes" id="UP000570851"/>
    </source>
</evidence>
<dbReference type="Pfam" id="PF00005">
    <property type="entry name" value="ABC_tran"/>
    <property type="match status" value="1"/>
</dbReference>
<dbReference type="PANTHER" id="PTHR43514:SF1">
    <property type="entry name" value="SULFATE_THIOSULFATE IMPORT ATP-BINDING PROTEIN CYSA"/>
    <property type="match status" value="1"/>
</dbReference>
<feature type="domain" description="ABC transmembrane type-1" evidence="10">
    <location>
        <begin position="8"/>
        <end position="211"/>
    </location>
</feature>
<dbReference type="Gene3D" id="3.40.50.300">
    <property type="entry name" value="P-loop containing nucleotide triphosphate hydrolases"/>
    <property type="match status" value="1"/>
</dbReference>
<feature type="transmembrane region" description="Helical" evidence="8">
    <location>
        <begin position="15"/>
        <end position="34"/>
    </location>
</feature>
<proteinExistence type="inferred from homology"/>
<dbReference type="InterPro" id="IPR027417">
    <property type="entry name" value="P-loop_NTPase"/>
</dbReference>
<feature type="transmembrane region" description="Helical" evidence="8">
    <location>
        <begin position="132"/>
        <end position="154"/>
    </location>
</feature>
<dbReference type="PROSITE" id="PS50893">
    <property type="entry name" value="ABC_TRANSPORTER_2"/>
    <property type="match status" value="1"/>
</dbReference>
<comment type="similarity">
    <text evidence="8">Belongs to the binding-protein-dependent transport system permease family.</text>
</comment>
<keyword evidence="12" id="KW-1185">Reference proteome</keyword>